<keyword evidence="4" id="KW-0735">Signal-anchor</keyword>
<keyword evidence="8" id="KW-1185">Reference proteome</keyword>
<evidence type="ECO:0000256" key="5">
    <source>
        <dbReference type="ARBA" id="ARBA00023034"/>
    </source>
</evidence>
<keyword evidence="3" id="KW-0328">Glycosyltransferase</keyword>
<dbReference type="EMBL" id="JBEDUW010000001">
    <property type="protein sequence ID" value="KAK9949610.1"/>
    <property type="molecule type" value="Genomic_DNA"/>
</dbReference>
<keyword evidence="5" id="KW-0333">Golgi apparatus</keyword>
<comment type="subcellular location">
    <subcellularLocation>
        <location evidence="1">Golgi apparatus membrane</location>
        <topology evidence="1">Single-pass type II membrane protein</topology>
    </subcellularLocation>
</comment>
<dbReference type="PANTHER" id="PTHR11062:SF255">
    <property type="entry name" value="XYLOGLUCAN GALACTOSYLTRANSFERASE GT17-RELATED"/>
    <property type="match status" value="1"/>
</dbReference>
<dbReference type="Pfam" id="PF03016">
    <property type="entry name" value="Exostosin_GT47"/>
    <property type="match status" value="1"/>
</dbReference>
<proteinExistence type="inferred from homology"/>
<keyword evidence="3" id="KW-0808">Transferase</keyword>
<dbReference type="GO" id="GO:0016757">
    <property type="term" value="F:glycosyltransferase activity"/>
    <property type="evidence" value="ECO:0007669"/>
    <property type="project" value="UniProtKB-KW"/>
</dbReference>
<gene>
    <name evidence="7" type="ORF">M0R45_005127</name>
</gene>
<feature type="domain" description="Exostosin GT47" evidence="6">
    <location>
        <begin position="2"/>
        <end position="82"/>
    </location>
</feature>
<evidence type="ECO:0000259" key="6">
    <source>
        <dbReference type="Pfam" id="PF03016"/>
    </source>
</evidence>
<comment type="caution">
    <text evidence="7">The sequence shown here is derived from an EMBL/GenBank/DDBJ whole genome shotgun (WGS) entry which is preliminary data.</text>
</comment>
<sequence>MIFHARVENHPCRTYDPSRATLFYVPFYGGLYASSKFREANLTARDELALGLVSTFSQPTWQNRNGKDHFIALGRTAWDFMRT</sequence>
<comment type="similarity">
    <text evidence="2">Belongs to the glycosyltransferase 47 family.</text>
</comment>
<keyword evidence="4" id="KW-0812">Transmembrane</keyword>
<reference evidence="7 8" key="1">
    <citation type="journal article" date="2023" name="G3 (Bethesda)">
        <title>A chromosome-length genome assembly and annotation of blackberry (Rubus argutus, cv. 'Hillquist').</title>
        <authorList>
            <person name="Bruna T."/>
            <person name="Aryal R."/>
            <person name="Dudchenko O."/>
            <person name="Sargent D.J."/>
            <person name="Mead D."/>
            <person name="Buti M."/>
            <person name="Cavallini A."/>
            <person name="Hytonen T."/>
            <person name="Andres J."/>
            <person name="Pham M."/>
            <person name="Weisz D."/>
            <person name="Mascagni F."/>
            <person name="Usai G."/>
            <person name="Natali L."/>
            <person name="Bassil N."/>
            <person name="Fernandez G.E."/>
            <person name="Lomsadze A."/>
            <person name="Armour M."/>
            <person name="Olukolu B."/>
            <person name="Poorten T."/>
            <person name="Britton C."/>
            <person name="Davik J."/>
            <person name="Ashrafi H."/>
            <person name="Aiden E.L."/>
            <person name="Borodovsky M."/>
            <person name="Worthington M."/>
        </authorList>
    </citation>
    <scope>NUCLEOTIDE SEQUENCE [LARGE SCALE GENOMIC DNA]</scope>
    <source>
        <strain evidence="7">PI 553951</strain>
    </source>
</reference>
<dbReference type="PANTHER" id="PTHR11062">
    <property type="entry name" value="EXOSTOSIN HEPARAN SULFATE GLYCOSYLTRANSFERASE -RELATED"/>
    <property type="match status" value="1"/>
</dbReference>
<accession>A0AAW1YLP2</accession>
<evidence type="ECO:0000313" key="8">
    <source>
        <dbReference type="Proteomes" id="UP001457282"/>
    </source>
</evidence>
<organism evidence="7 8">
    <name type="scientific">Rubus argutus</name>
    <name type="common">Southern blackberry</name>
    <dbReference type="NCBI Taxonomy" id="59490"/>
    <lineage>
        <taxon>Eukaryota</taxon>
        <taxon>Viridiplantae</taxon>
        <taxon>Streptophyta</taxon>
        <taxon>Embryophyta</taxon>
        <taxon>Tracheophyta</taxon>
        <taxon>Spermatophyta</taxon>
        <taxon>Magnoliopsida</taxon>
        <taxon>eudicotyledons</taxon>
        <taxon>Gunneridae</taxon>
        <taxon>Pentapetalae</taxon>
        <taxon>rosids</taxon>
        <taxon>fabids</taxon>
        <taxon>Rosales</taxon>
        <taxon>Rosaceae</taxon>
        <taxon>Rosoideae</taxon>
        <taxon>Rosoideae incertae sedis</taxon>
        <taxon>Rubus</taxon>
    </lineage>
</organism>
<name>A0AAW1YLP2_RUBAR</name>
<evidence type="ECO:0000256" key="1">
    <source>
        <dbReference type="ARBA" id="ARBA00004323"/>
    </source>
</evidence>
<evidence type="ECO:0000256" key="3">
    <source>
        <dbReference type="ARBA" id="ARBA00022676"/>
    </source>
</evidence>
<evidence type="ECO:0000256" key="4">
    <source>
        <dbReference type="ARBA" id="ARBA00022968"/>
    </source>
</evidence>
<dbReference type="InterPro" id="IPR040911">
    <property type="entry name" value="Exostosin_GT47"/>
</dbReference>
<dbReference type="InterPro" id="IPR004263">
    <property type="entry name" value="Exostosin"/>
</dbReference>
<evidence type="ECO:0000313" key="7">
    <source>
        <dbReference type="EMBL" id="KAK9949610.1"/>
    </source>
</evidence>
<evidence type="ECO:0000256" key="2">
    <source>
        <dbReference type="ARBA" id="ARBA00010271"/>
    </source>
</evidence>
<dbReference type="GO" id="GO:0000139">
    <property type="term" value="C:Golgi membrane"/>
    <property type="evidence" value="ECO:0007669"/>
    <property type="project" value="UniProtKB-SubCell"/>
</dbReference>
<protein>
    <recommendedName>
        <fullName evidence="6">Exostosin GT47 domain-containing protein</fullName>
    </recommendedName>
</protein>
<dbReference type="AlphaFoldDB" id="A0AAW1YLP2"/>
<dbReference type="Proteomes" id="UP001457282">
    <property type="component" value="Unassembled WGS sequence"/>
</dbReference>